<protein>
    <submittedName>
        <fullName evidence="3">Chemotaxis protein CheW</fullName>
    </submittedName>
</protein>
<dbReference type="RefSeq" id="WP_254269144.1">
    <property type="nucleotide sequence ID" value="NZ_CP100400.1"/>
</dbReference>
<dbReference type="SUPFAM" id="SSF50341">
    <property type="entry name" value="CheW-like"/>
    <property type="match status" value="1"/>
</dbReference>
<dbReference type="EMBL" id="JBHSHT010000002">
    <property type="protein sequence ID" value="MFC4825159.1"/>
    <property type="molecule type" value="Genomic_DNA"/>
</dbReference>
<proteinExistence type="predicted"/>
<evidence type="ECO:0000313" key="4">
    <source>
        <dbReference type="Proteomes" id="UP001595945"/>
    </source>
</evidence>
<dbReference type="InterPro" id="IPR036061">
    <property type="entry name" value="CheW-like_dom_sf"/>
</dbReference>
<dbReference type="PANTHER" id="PTHR22617:SF23">
    <property type="entry name" value="CHEMOTAXIS PROTEIN CHEW"/>
    <property type="match status" value="1"/>
</dbReference>
<dbReference type="PANTHER" id="PTHR22617">
    <property type="entry name" value="CHEMOTAXIS SENSOR HISTIDINE KINASE-RELATED"/>
    <property type="match status" value="1"/>
</dbReference>
<dbReference type="Proteomes" id="UP001595945">
    <property type="component" value="Unassembled WGS sequence"/>
</dbReference>
<dbReference type="SMART" id="SM00260">
    <property type="entry name" value="CheW"/>
    <property type="match status" value="1"/>
</dbReference>
<name>A0ABD5Q383_9EURY</name>
<dbReference type="Gene3D" id="2.30.30.40">
    <property type="entry name" value="SH3 Domains"/>
    <property type="match status" value="1"/>
</dbReference>
<comment type="caution">
    <text evidence="3">The sequence shown here is derived from an EMBL/GenBank/DDBJ whole genome shotgun (WGS) entry which is preliminary data.</text>
</comment>
<evidence type="ECO:0000256" key="1">
    <source>
        <dbReference type="SAM" id="MobiDB-lite"/>
    </source>
</evidence>
<sequence>MFESESAMEVQETDVESDDGTEQTDSPEVEDVPTKQVVEFRLGEDYCAVDIDQVDSIVEIKKVTRIPRTPDSIDGVMDLRGETTAIINPRTFLGIEGEPPEGDEQNILVLDRPDDKQKIGIRVDEVLEVTDHPESKIDTDEDLSDLDTRGIEEQISRGIIRKQNGDGLDLVVWIDIDAIIGQLK</sequence>
<feature type="compositionally biased region" description="Acidic residues" evidence="1">
    <location>
        <begin position="11"/>
        <end position="31"/>
    </location>
</feature>
<evidence type="ECO:0000259" key="2">
    <source>
        <dbReference type="PROSITE" id="PS50851"/>
    </source>
</evidence>
<dbReference type="PROSITE" id="PS50851">
    <property type="entry name" value="CHEW"/>
    <property type="match status" value="1"/>
</dbReference>
<gene>
    <name evidence="3" type="ORF">ACFO9K_12915</name>
</gene>
<accession>A0ABD5Q383</accession>
<organism evidence="3 4">
    <name type="scientific">Halorussus aquaticus</name>
    <dbReference type="NCBI Taxonomy" id="2953748"/>
    <lineage>
        <taxon>Archaea</taxon>
        <taxon>Methanobacteriati</taxon>
        <taxon>Methanobacteriota</taxon>
        <taxon>Stenosarchaea group</taxon>
        <taxon>Halobacteria</taxon>
        <taxon>Halobacteriales</taxon>
        <taxon>Haladaptataceae</taxon>
        <taxon>Halorussus</taxon>
    </lineage>
</organism>
<keyword evidence="4" id="KW-1185">Reference proteome</keyword>
<dbReference type="InterPro" id="IPR039315">
    <property type="entry name" value="CheW"/>
</dbReference>
<dbReference type="GeneID" id="73044131"/>
<feature type="region of interest" description="Disordered" evidence="1">
    <location>
        <begin position="1"/>
        <end position="33"/>
    </location>
</feature>
<dbReference type="Pfam" id="PF01584">
    <property type="entry name" value="CheW"/>
    <property type="match status" value="1"/>
</dbReference>
<reference evidence="3 4" key="1">
    <citation type="journal article" date="2019" name="Int. J. Syst. Evol. Microbiol.">
        <title>The Global Catalogue of Microorganisms (GCM) 10K type strain sequencing project: providing services to taxonomists for standard genome sequencing and annotation.</title>
        <authorList>
            <consortium name="The Broad Institute Genomics Platform"/>
            <consortium name="The Broad Institute Genome Sequencing Center for Infectious Disease"/>
            <person name="Wu L."/>
            <person name="Ma J."/>
        </authorList>
    </citation>
    <scope>NUCLEOTIDE SEQUENCE [LARGE SCALE GENOMIC DNA]</scope>
    <source>
        <strain evidence="3 4">XZYJ18</strain>
    </source>
</reference>
<dbReference type="Gene3D" id="2.40.50.180">
    <property type="entry name" value="CheA-289, Domain 4"/>
    <property type="match status" value="1"/>
</dbReference>
<feature type="domain" description="CheW-like" evidence="2">
    <location>
        <begin position="34"/>
        <end position="184"/>
    </location>
</feature>
<dbReference type="AlphaFoldDB" id="A0ABD5Q383"/>
<dbReference type="InterPro" id="IPR002545">
    <property type="entry name" value="CheW-lke_dom"/>
</dbReference>
<evidence type="ECO:0000313" key="3">
    <source>
        <dbReference type="EMBL" id="MFC4825159.1"/>
    </source>
</evidence>